<evidence type="ECO:0000256" key="2">
    <source>
        <dbReference type="SAM" id="Phobius"/>
    </source>
</evidence>
<evidence type="ECO:0000313" key="3">
    <source>
        <dbReference type="EMBL" id="PMD47225.1"/>
    </source>
</evidence>
<sequence>MMCKRCSVRKLASSRAQTSVTPTCRGAETTRDHAHMPPPARTRDIASPSISSSPAASAHRPRENWSKHALTYLIAFFFLYSSPLAAHLSHETPNKHKHSIRDSRSIRERSDSEGAPTPPMDS</sequence>
<gene>
    <name evidence="3" type="ORF">L207DRAFT_506231</name>
</gene>
<feature type="region of interest" description="Disordered" evidence="1">
    <location>
        <begin position="90"/>
        <end position="122"/>
    </location>
</feature>
<evidence type="ECO:0000256" key="1">
    <source>
        <dbReference type="SAM" id="MobiDB-lite"/>
    </source>
</evidence>
<reference evidence="3 4" key="1">
    <citation type="submission" date="2016-04" db="EMBL/GenBank/DDBJ databases">
        <title>A degradative enzymes factory behind the ericoid mycorrhizal symbiosis.</title>
        <authorList>
            <consortium name="DOE Joint Genome Institute"/>
            <person name="Martino E."/>
            <person name="Morin E."/>
            <person name="Grelet G."/>
            <person name="Kuo A."/>
            <person name="Kohler A."/>
            <person name="Daghino S."/>
            <person name="Barry K."/>
            <person name="Choi C."/>
            <person name="Cichocki N."/>
            <person name="Clum A."/>
            <person name="Copeland A."/>
            <person name="Hainaut M."/>
            <person name="Haridas S."/>
            <person name="Labutti K."/>
            <person name="Lindquist E."/>
            <person name="Lipzen A."/>
            <person name="Khouja H.-R."/>
            <person name="Murat C."/>
            <person name="Ohm R."/>
            <person name="Olson A."/>
            <person name="Spatafora J."/>
            <person name="Veneault-Fourrey C."/>
            <person name="Henrissat B."/>
            <person name="Grigoriev I."/>
            <person name="Martin F."/>
            <person name="Perotto S."/>
        </authorList>
    </citation>
    <scope>NUCLEOTIDE SEQUENCE [LARGE SCALE GENOMIC DNA]</scope>
    <source>
        <strain evidence="3 4">F</strain>
    </source>
</reference>
<dbReference type="Proteomes" id="UP000235786">
    <property type="component" value="Unassembled WGS sequence"/>
</dbReference>
<keyword evidence="2" id="KW-1133">Transmembrane helix</keyword>
<keyword evidence="2" id="KW-0812">Transmembrane</keyword>
<protein>
    <submittedName>
        <fullName evidence="3">Uncharacterized protein</fullName>
    </submittedName>
</protein>
<feature type="compositionally biased region" description="Basic and acidic residues" evidence="1">
    <location>
        <begin position="90"/>
        <end position="112"/>
    </location>
</feature>
<feature type="region of interest" description="Disordered" evidence="1">
    <location>
        <begin position="14"/>
        <end position="62"/>
    </location>
</feature>
<proteinExistence type="predicted"/>
<keyword evidence="4" id="KW-1185">Reference proteome</keyword>
<organism evidence="3 4">
    <name type="scientific">Hyaloscypha variabilis (strain UAMH 11265 / GT02V1 / F)</name>
    <name type="common">Meliniomyces variabilis</name>
    <dbReference type="NCBI Taxonomy" id="1149755"/>
    <lineage>
        <taxon>Eukaryota</taxon>
        <taxon>Fungi</taxon>
        <taxon>Dikarya</taxon>
        <taxon>Ascomycota</taxon>
        <taxon>Pezizomycotina</taxon>
        <taxon>Leotiomycetes</taxon>
        <taxon>Helotiales</taxon>
        <taxon>Hyaloscyphaceae</taxon>
        <taxon>Hyaloscypha</taxon>
        <taxon>Hyaloscypha variabilis</taxon>
    </lineage>
</organism>
<feature type="transmembrane region" description="Helical" evidence="2">
    <location>
        <begin position="69"/>
        <end position="88"/>
    </location>
</feature>
<feature type="compositionally biased region" description="Low complexity" evidence="1">
    <location>
        <begin position="45"/>
        <end position="58"/>
    </location>
</feature>
<evidence type="ECO:0000313" key="4">
    <source>
        <dbReference type="Proteomes" id="UP000235786"/>
    </source>
</evidence>
<dbReference type="EMBL" id="KZ613938">
    <property type="protein sequence ID" value="PMD47225.1"/>
    <property type="molecule type" value="Genomic_DNA"/>
</dbReference>
<dbReference type="AlphaFoldDB" id="A0A2J6S8Z1"/>
<accession>A0A2J6S8Z1</accession>
<keyword evidence="2" id="KW-0472">Membrane</keyword>
<name>A0A2J6S8Z1_HYAVF</name>